<gene>
    <name evidence="1" type="ORF">H4W30_004714</name>
</gene>
<evidence type="ECO:0000313" key="1">
    <source>
        <dbReference type="EMBL" id="MBE1577654.1"/>
    </source>
</evidence>
<dbReference type="Proteomes" id="UP000656548">
    <property type="component" value="Unassembled WGS sequence"/>
</dbReference>
<protein>
    <submittedName>
        <fullName evidence="1">Uncharacterized protein</fullName>
    </submittedName>
</protein>
<dbReference type="EMBL" id="JADBEJ010000005">
    <property type="protein sequence ID" value="MBE1577654.1"/>
    <property type="molecule type" value="Genomic_DNA"/>
</dbReference>
<sequence>MDAAVSSGLPPRLGSEGLCTRLPGHGPVAFALYRLDVDEHGRRQSEGVCDLTDLSALDALLTLPEGAAVARQAVSARVQRIVERLPQAIVSRDSQHLCRLARTPVTVDCVSVTVQRSWSAALHRVLEFSQYAERVLVCRSSPDTEQVLEASYWGVGITVPTNAGWDWLIEPAAFVVKHHSAARWEFAEQIYGLHLSQPNEPASLSSAASPSGSRLPAA</sequence>
<name>A0ABR9LAD8_9PSEU</name>
<comment type="caution">
    <text evidence="1">The sequence shown here is derived from an EMBL/GenBank/DDBJ whole genome shotgun (WGS) entry which is preliminary data.</text>
</comment>
<organism evidence="1 2">
    <name type="scientific">Amycolatopsis roodepoortensis</name>
    <dbReference type="NCBI Taxonomy" id="700274"/>
    <lineage>
        <taxon>Bacteria</taxon>
        <taxon>Bacillati</taxon>
        <taxon>Actinomycetota</taxon>
        <taxon>Actinomycetes</taxon>
        <taxon>Pseudonocardiales</taxon>
        <taxon>Pseudonocardiaceae</taxon>
        <taxon>Amycolatopsis</taxon>
    </lineage>
</organism>
<accession>A0ABR9LAD8</accession>
<keyword evidence="2" id="KW-1185">Reference proteome</keyword>
<evidence type="ECO:0000313" key="2">
    <source>
        <dbReference type="Proteomes" id="UP000656548"/>
    </source>
</evidence>
<proteinExistence type="predicted"/>
<reference evidence="1 2" key="1">
    <citation type="submission" date="2020-10" db="EMBL/GenBank/DDBJ databases">
        <title>Sequencing the genomes of 1000 actinobacteria strains.</title>
        <authorList>
            <person name="Klenk H.-P."/>
        </authorList>
    </citation>
    <scope>NUCLEOTIDE SEQUENCE [LARGE SCALE GENOMIC DNA]</scope>
    <source>
        <strain evidence="1 2">DSM 46661</strain>
    </source>
</reference>